<dbReference type="PANTHER" id="PTHR33495:SF2">
    <property type="entry name" value="ANTI-SIGMA FACTOR ANTAGONIST TM_1081-RELATED"/>
    <property type="match status" value="1"/>
</dbReference>
<dbReference type="Proteomes" id="UP001596180">
    <property type="component" value="Unassembled WGS sequence"/>
</dbReference>
<protein>
    <recommendedName>
        <fullName evidence="2">Anti-sigma factor antagonist</fullName>
    </recommendedName>
</protein>
<evidence type="ECO:0000256" key="1">
    <source>
        <dbReference type="ARBA" id="ARBA00009013"/>
    </source>
</evidence>
<evidence type="ECO:0000313" key="5">
    <source>
        <dbReference type="Proteomes" id="UP001596180"/>
    </source>
</evidence>
<evidence type="ECO:0000313" key="4">
    <source>
        <dbReference type="EMBL" id="MFC5850494.1"/>
    </source>
</evidence>
<sequence length="131" mass="14157">MSENHGRHAAEPTRRMLAGTTVVAPRGELDLLTAPALSQRLDALTAGAFPDLVLDLRAVSFIDCSGLRALCRARRRVLSRGGRLRLITRSPGLLRVLHHTRLTGVFELLPRLPAELGAAAARPTVCKGPRP</sequence>
<name>A0ABW1DRL2_9ACTN</name>
<comment type="similarity">
    <text evidence="1 2">Belongs to the anti-sigma-factor antagonist family.</text>
</comment>
<dbReference type="Pfam" id="PF01740">
    <property type="entry name" value="STAS"/>
    <property type="match status" value="1"/>
</dbReference>
<evidence type="ECO:0000259" key="3">
    <source>
        <dbReference type="PROSITE" id="PS50801"/>
    </source>
</evidence>
<dbReference type="SUPFAM" id="SSF52091">
    <property type="entry name" value="SpoIIaa-like"/>
    <property type="match status" value="1"/>
</dbReference>
<dbReference type="PROSITE" id="PS50801">
    <property type="entry name" value="STAS"/>
    <property type="match status" value="1"/>
</dbReference>
<dbReference type="Gene3D" id="3.30.750.24">
    <property type="entry name" value="STAS domain"/>
    <property type="match status" value="1"/>
</dbReference>
<evidence type="ECO:0000256" key="2">
    <source>
        <dbReference type="RuleBase" id="RU003749"/>
    </source>
</evidence>
<gene>
    <name evidence="4" type="ORF">ACFPZI_01180</name>
</gene>
<organism evidence="4 5">
    <name type="scientific">Streptomyces chlorus</name>
    <dbReference type="NCBI Taxonomy" id="887452"/>
    <lineage>
        <taxon>Bacteria</taxon>
        <taxon>Bacillati</taxon>
        <taxon>Actinomycetota</taxon>
        <taxon>Actinomycetes</taxon>
        <taxon>Kitasatosporales</taxon>
        <taxon>Streptomycetaceae</taxon>
        <taxon>Streptomyces</taxon>
    </lineage>
</organism>
<feature type="domain" description="STAS" evidence="3">
    <location>
        <begin position="10"/>
        <end position="119"/>
    </location>
</feature>
<dbReference type="InterPro" id="IPR003658">
    <property type="entry name" value="Anti-sigma_ant"/>
</dbReference>
<dbReference type="InterPro" id="IPR036513">
    <property type="entry name" value="STAS_dom_sf"/>
</dbReference>
<proteinExistence type="inferred from homology"/>
<dbReference type="PANTHER" id="PTHR33495">
    <property type="entry name" value="ANTI-SIGMA FACTOR ANTAGONIST TM_1081-RELATED-RELATED"/>
    <property type="match status" value="1"/>
</dbReference>
<dbReference type="InterPro" id="IPR002645">
    <property type="entry name" value="STAS_dom"/>
</dbReference>
<dbReference type="EMBL" id="JBHSOA010000003">
    <property type="protein sequence ID" value="MFC5850494.1"/>
    <property type="molecule type" value="Genomic_DNA"/>
</dbReference>
<dbReference type="RefSeq" id="WP_381356867.1">
    <property type="nucleotide sequence ID" value="NZ_JBHSOA010000003.1"/>
</dbReference>
<dbReference type="CDD" id="cd07043">
    <property type="entry name" value="STAS_anti-anti-sigma_factors"/>
    <property type="match status" value="1"/>
</dbReference>
<keyword evidence="5" id="KW-1185">Reference proteome</keyword>
<accession>A0ABW1DRL2</accession>
<dbReference type="NCBIfam" id="TIGR00377">
    <property type="entry name" value="ant_ant_sig"/>
    <property type="match status" value="1"/>
</dbReference>
<comment type="caution">
    <text evidence="4">The sequence shown here is derived from an EMBL/GenBank/DDBJ whole genome shotgun (WGS) entry which is preliminary data.</text>
</comment>
<reference evidence="5" key="1">
    <citation type="journal article" date="2019" name="Int. J. Syst. Evol. Microbiol.">
        <title>The Global Catalogue of Microorganisms (GCM) 10K type strain sequencing project: providing services to taxonomists for standard genome sequencing and annotation.</title>
        <authorList>
            <consortium name="The Broad Institute Genomics Platform"/>
            <consortium name="The Broad Institute Genome Sequencing Center for Infectious Disease"/>
            <person name="Wu L."/>
            <person name="Ma J."/>
        </authorList>
    </citation>
    <scope>NUCLEOTIDE SEQUENCE [LARGE SCALE GENOMIC DNA]</scope>
    <source>
        <strain evidence="5">JCM 10411</strain>
    </source>
</reference>